<comment type="caution">
    <text evidence="2">The sequence shown here is derived from an EMBL/GenBank/DDBJ whole genome shotgun (WGS) entry which is preliminary data.</text>
</comment>
<dbReference type="Gene3D" id="2.30.30.290">
    <property type="entry name" value="YopX-like domains"/>
    <property type="match status" value="1"/>
</dbReference>
<keyword evidence="3" id="KW-1185">Reference proteome</keyword>
<name>A0ABU0GQT3_9BACL</name>
<gene>
    <name evidence="2" type="ORF">QOZ98_000532</name>
</gene>
<evidence type="ECO:0000313" key="3">
    <source>
        <dbReference type="Proteomes" id="UP001241988"/>
    </source>
</evidence>
<dbReference type="RefSeq" id="WP_308785978.1">
    <property type="nucleotide sequence ID" value="NZ_JAUSWB010000001.1"/>
</dbReference>
<dbReference type="SUPFAM" id="SSF159006">
    <property type="entry name" value="YopX-like"/>
    <property type="match status" value="1"/>
</dbReference>
<evidence type="ECO:0000259" key="1">
    <source>
        <dbReference type="Pfam" id="PF09643"/>
    </source>
</evidence>
<sequence length="122" mass="14078">MREIKFNFYNTHTKQYTRWEESNAGMNMCSFFTHEHLRFLQYTGLKDKNGVEIYEGDIIQADSSSPIGNEVTAQVYFKEAGFALLTTRGSDTSIGYLVMICPFAEVIGNIYQHKHLLEVQHD</sequence>
<evidence type="ECO:0000313" key="2">
    <source>
        <dbReference type="EMBL" id="MDQ0427707.1"/>
    </source>
</evidence>
<dbReference type="InterPro" id="IPR019096">
    <property type="entry name" value="YopX_protein"/>
</dbReference>
<reference evidence="2 3" key="1">
    <citation type="submission" date="2023-07" db="EMBL/GenBank/DDBJ databases">
        <title>Genomic Encyclopedia of Type Strains, Phase IV (KMG-IV): sequencing the most valuable type-strain genomes for metagenomic binning, comparative biology and taxonomic classification.</title>
        <authorList>
            <person name="Goeker M."/>
        </authorList>
    </citation>
    <scope>NUCLEOTIDE SEQUENCE [LARGE SCALE GENOMIC DNA]</scope>
    <source>
        <strain evidence="2 3">DSM 16419</strain>
    </source>
</reference>
<dbReference type="EMBL" id="JAUSWB010000001">
    <property type="protein sequence ID" value="MDQ0427707.1"/>
    <property type="molecule type" value="Genomic_DNA"/>
</dbReference>
<organism evidence="2 3">
    <name type="scientific">Planomicrobium stackebrandtii</name>
    <dbReference type="NCBI Taxonomy" id="253160"/>
    <lineage>
        <taxon>Bacteria</taxon>
        <taxon>Bacillati</taxon>
        <taxon>Bacillota</taxon>
        <taxon>Bacilli</taxon>
        <taxon>Bacillales</taxon>
        <taxon>Caryophanaceae</taxon>
        <taxon>Planomicrobium</taxon>
    </lineage>
</organism>
<feature type="domain" description="YopX protein" evidence="1">
    <location>
        <begin position="14"/>
        <end position="118"/>
    </location>
</feature>
<proteinExistence type="predicted"/>
<protein>
    <submittedName>
        <fullName evidence="2">Phage protein (TIGR01671 family)</fullName>
    </submittedName>
</protein>
<dbReference type="Pfam" id="PF09643">
    <property type="entry name" value="YopX"/>
    <property type="match status" value="1"/>
</dbReference>
<dbReference type="InterPro" id="IPR023385">
    <property type="entry name" value="YopX-like_C"/>
</dbReference>
<dbReference type="Proteomes" id="UP001241988">
    <property type="component" value="Unassembled WGS sequence"/>
</dbReference>
<accession>A0ABU0GQT3</accession>